<dbReference type="EMBL" id="FZOK01000006">
    <property type="protein sequence ID" value="SNS25419.1"/>
    <property type="molecule type" value="Genomic_DNA"/>
</dbReference>
<feature type="domain" description="DUF7793" evidence="1">
    <location>
        <begin position="78"/>
        <end position="124"/>
    </location>
</feature>
<evidence type="ECO:0000259" key="1">
    <source>
        <dbReference type="Pfam" id="PF25056"/>
    </source>
</evidence>
<dbReference type="OrthoDB" id="6322581at2"/>
<dbReference type="Pfam" id="PF25056">
    <property type="entry name" value="DUF7793"/>
    <property type="match status" value="1"/>
</dbReference>
<evidence type="ECO:0000313" key="3">
    <source>
        <dbReference type="Proteomes" id="UP000198480"/>
    </source>
</evidence>
<sequence>MEAYALVDNSEFPLVMISFTGNKSTDENFQAYLASTKAVYRHERKLAIIFDATFAGVPSIKHQKMQANWLKENEPLMQQYCIATAYVIPNMAVRTVLKFIFALQKQPVPYQIFEKQQDARHWIDGLLSKSH</sequence>
<name>A0A239CZP5_9BACT</name>
<gene>
    <name evidence="2" type="ORF">SAMN06295967_10633</name>
</gene>
<dbReference type="RefSeq" id="WP_089239541.1">
    <property type="nucleotide sequence ID" value="NZ_FZOK01000006.1"/>
</dbReference>
<keyword evidence="3" id="KW-1185">Reference proteome</keyword>
<accession>A0A239CZP5</accession>
<protein>
    <recommendedName>
        <fullName evidence="1">DUF7793 domain-containing protein</fullName>
    </recommendedName>
</protein>
<dbReference type="AlphaFoldDB" id="A0A239CZP5"/>
<reference evidence="3" key="1">
    <citation type="submission" date="2017-06" db="EMBL/GenBank/DDBJ databases">
        <authorList>
            <person name="Varghese N."/>
            <person name="Submissions S."/>
        </authorList>
    </citation>
    <scope>NUCLEOTIDE SEQUENCE [LARGE SCALE GENOMIC DNA]</scope>
    <source>
        <strain evidence="3">5C</strain>
    </source>
</reference>
<proteinExistence type="predicted"/>
<dbReference type="InterPro" id="IPR056695">
    <property type="entry name" value="DUF7793"/>
</dbReference>
<organism evidence="2 3">
    <name type="scientific">Belliella buryatensis</name>
    <dbReference type="NCBI Taxonomy" id="1500549"/>
    <lineage>
        <taxon>Bacteria</taxon>
        <taxon>Pseudomonadati</taxon>
        <taxon>Bacteroidota</taxon>
        <taxon>Cytophagia</taxon>
        <taxon>Cytophagales</taxon>
        <taxon>Cyclobacteriaceae</taxon>
        <taxon>Belliella</taxon>
    </lineage>
</organism>
<dbReference type="Proteomes" id="UP000198480">
    <property type="component" value="Unassembled WGS sequence"/>
</dbReference>
<evidence type="ECO:0000313" key="2">
    <source>
        <dbReference type="EMBL" id="SNS25419.1"/>
    </source>
</evidence>